<keyword evidence="3" id="KW-1185">Reference proteome</keyword>
<dbReference type="Proteomes" id="UP000001349">
    <property type="component" value="Chromosome"/>
</dbReference>
<accession>B8I6U6</accession>
<dbReference type="EMBL" id="CP001348">
    <property type="protein sequence ID" value="ACL76938.1"/>
    <property type="molecule type" value="Genomic_DNA"/>
</dbReference>
<reference evidence="2 3" key="1">
    <citation type="submission" date="2009-01" db="EMBL/GenBank/DDBJ databases">
        <title>Complete sequence of Clostridium cellulolyticum H10.</title>
        <authorList>
            <consortium name="US DOE Joint Genome Institute"/>
            <person name="Lucas S."/>
            <person name="Copeland A."/>
            <person name="Lapidus A."/>
            <person name="Glavina del Rio T."/>
            <person name="Dalin E."/>
            <person name="Tice H."/>
            <person name="Bruce D."/>
            <person name="Goodwin L."/>
            <person name="Pitluck S."/>
            <person name="Chertkov O."/>
            <person name="Saunders E."/>
            <person name="Brettin T."/>
            <person name="Detter J.C."/>
            <person name="Han C."/>
            <person name="Larimer F."/>
            <person name="Land M."/>
            <person name="Hauser L."/>
            <person name="Kyrpides N."/>
            <person name="Ivanova N."/>
            <person name="Zhou J."/>
            <person name="Richardson P."/>
        </authorList>
    </citation>
    <scope>NUCLEOTIDE SEQUENCE [LARGE SCALE GENOMIC DNA]</scope>
    <source>
        <strain evidence="3">ATCC 35319 / DSM 5812 / JCM 6584 / H10</strain>
    </source>
</reference>
<evidence type="ECO:0000313" key="3">
    <source>
        <dbReference type="Proteomes" id="UP000001349"/>
    </source>
</evidence>
<dbReference type="RefSeq" id="WP_015926025.1">
    <property type="nucleotide sequence ID" value="NC_011898.1"/>
</dbReference>
<evidence type="ECO:0000313" key="2">
    <source>
        <dbReference type="EMBL" id="ACL76938.1"/>
    </source>
</evidence>
<dbReference type="STRING" id="394503.Ccel_2610"/>
<evidence type="ECO:0000259" key="1">
    <source>
        <dbReference type="Pfam" id="PF00882"/>
    </source>
</evidence>
<dbReference type="KEGG" id="cce:Ccel_2610"/>
<sequence length="330" mass="38781">MPNLVTHYLCGLEAIKLIDNKECKELIQRNINVFNLGVQGPDILFYYGIWPWSPKTQYGPIGQEFHISRVNLVFRKIIDYISAQKGYIKDTLTVYFMGFLCHNCLDSMTHPYIFYQSGFKTADDPRTNLYIYYHRRFETSIDVLMCQRLLNKKVHEIRIDRLISVTSKERKIIGEMYESVIDSVFNYKIPGKYISKAIKDMITVEKILRDPHGVKRRFVAFFDHIIYGYPLFSSLIFPLKLKDGLDYLNLARKEWALPYDKNHKSTLSFLDMFKEACDKTQRYCQVLYSTITGDKSYIPYALKLFGNISYTTGTDCDLSVKFKHHDIIFK</sequence>
<protein>
    <recommendedName>
        <fullName evidence="1">Phospholipase C/D domain-containing protein</fullName>
    </recommendedName>
</protein>
<dbReference type="OrthoDB" id="9810528at2"/>
<dbReference type="Pfam" id="PF00882">
    <property type="entry name" value="Zn_dep_PLPC"/>
    <property type="match status" value="1"/>
</dbReference>
<dbReference type="AlphaFoldDB" id="B8I6U6"/>
<dbReference type="InterPro" id="IPR029002">
    <property type="entry name" value="PLPC/GPLD1"/>
</dbReference>
<gene>
    <name evidence="2" type="ordered locus">Ccel_2610</name>
</gene>
<dbReference type="eggNOG" id="COG0770">
    <property type="taxonomic scope" value="Bacteria"/>
</dbReference>
<proteinExistence type="predicted"/>
<feature type="domain" description="Phospholipase C/D" evidence="1">
    <location>
        <begin position="6"/>
        <end position="156"/>
    </location>
</feature>
<organism evidence="2 3">
    <name type="scientific">Ruminiclostridium cellulolyticum (strain ATCC 35319 / DSM 5812 / JCM 6584 / H10)</name>
    <name type="common">Clostridium cellulolyticum</name>
    <dbReference type="NCBI Taxonomy" id="394503"/>
    <lineage>
        <taxon>Bacteria</taxon>
        <taxon>Bacillati</taxon>
        <taxon>Bacillota</taxon>
        <taxon>Clostridia</taxon>
        <taxon>Eubacteriales</taxon>
        <taxon>Oscillospiraceae</taxon>
        <taxon>Ruminiclostridium</taxon>
    </lineage>
</organism>
<name>B8I6U6_RUMCH</name>
<dbReference type="HOGENOM" id="CLU_064046_0_0_9"/>